<dbReference type="GO" id="GO:0031424">
    <property type="term" value="P:keratinization"/>
    <property type="evidence" value="ECO:0007669"/>
    <property type="project" value="TreeGrafter"/>
</dbReference>
<evidence type="ECO:0000256" key="3">
    <source>
        <dbReference type="ARBA" id="ARBA00023054"/>
    </source>
</evidence>
<feature type="region of interest" description="Disordered" evidence="7">
    <location>
        <begin position="573"/>
        <end position="597"/>
    </location>
</feature>
<dbReference type="GO" id="GO:0030280">
    <property type="term" value="F:structural constituent of skin epidermis"/>
    <property type="evidence" value="ECO:0007669"/>
    <property type="project" value="TreeGrafter"/>
</dbReference>
<dbReference type="PROSITE" id="PS00226">
    <property type="entry name" value="IF_ROD_1"/>
    <property type="match status" value="1"/>
</dbReference>
<dbReference type="PANTHER" id="PTHR45616">
    <property type="entry name" value="GATA-TYPE DOMAIN-CONTAINING PROTEIN"/>
    <property type="match status" value="1"/>
</dbReference>
<keyword evidence="9" id="KW-1185">Reference proteome</keyword>
<sequence length="597" mass="64772">MSCRSYRVSSGRRVGNFSSCSAMTSQNLNRFRASSVSCRSGPGFCSQGGFGSRSVTTFGSYSPRIAAVGPRPIRCGIGFGVGSGFGFGAGSGVGLGCGAGSGLGYGFGGPGFGYRAGGVGLPTAPSITAVTVNQSLLTPLNLEIDPNAQRVKKDEKEQIKTLNNKFASFIDKVRFLEQQNKLLETKWSFLQEQKHTRSNLEPLFENYISNLRRQLDTAASDRARLEAERNHMQDVLEGFKKKYEEEVSFRANAENEFVALKKDVDSAFLNKSDLETNVDILRNEIEFLRTLYMEEIQLLQSHISETSVIVKMDNSRDLDLNGIIADIKTQYEEIARRSRADAEAWYQTKYEEMRMTAGQHSDNLRNTRNEINELTRLIQRLKAEIEHAKAQRAKLEAAVAEAEQQGEAALNDAKCKLADLEAALQQAKQDMARQLREYQELMNVKLALDIEIATYKQLLEGEESRICEGVGPVNISVSSSRGGVVCGPEPFVTSSVVSRGGVGFSSGSSSLRTMGGVLTSSGTCGSSFGGSRVFTTGGDLMCAGSRVGSMYLGEACAPSVPCPLPTEGGFSSCSGGRASRGSSVRFVSTTTSRRTKY</sequence>
<dbReference type="AlphaFoldDB" id="A0A9B0TU10"/>
<evidence type="ECO:0000256" key="1">
    <source>
        <dbReference type="ARBA" id="ARBA00022744"/>
    </source>
</evidence>
<comment type="similarity">
    <text evidence="4 5">Belongs to the intermediate filament family.</text>
</comment>
<reference evidence="10" key="1">
    <citation type="submission" date="2025-08" db="UniProtKB">
        <authorList>
            <consortium name="RefSeq"/>
        </authorList>
    </citation>
    <scope>IDENTIFICATION</scope>
    <source>
        <tissue evidence="10">Spleen</tissue>
    </source>
</reference>
<dbReference type="SUPFAM" id="SSF64593">
    <property type="entry name" value="Intermediate filament protein, coiled coil region"/>
    <property type="match status" value="3"/>
</dbReference>
<organism evidence="9 10">
    <name type="scientific">Chrysochloris asiatica</name>
    <name type="common">Cape golden mole</name>
    <dbReference type="NCBI Taxonomy" id="185453"/>
    <lineage>
        <taxon>Eukaryota</taxon>
        <taxon>Metazoa</taxon>
        <taxon>Chordata</taxon>
        <taxon>Craniata</taxon>
        <taxon>Vertebrata</taxon>
        <taxon>Euteleostomi</taxon>
        <taxon>Mammalia</taxon>
        <taxon>Eutheria</taxon>
        <taxon>Afrotheria</taxon>
        <taxon>Chrysochloridae</taxon>
        <taxon>Chrysochlorinae</taxon>
        <taxon>Chrysochloris</taxon>
    </lineage>
</organism>
<name>A0A9B0TU10_CHRAS</name>
<proteinExistence type="inferred from homology"/>
<dbReference type="FunFam" id="1.20.5.500:FF:000001">
    <property type="entry name" value="Type II keratin 23"/>
    <property type="match status" value="1"/>
</dbReference>
<dbReference type="PRINTS" id="PR01276">
    <property type="entry name" value="TYPE2KERATIN"/>
</dbReference>
<dbReference type="CTD" id="3890"/>
<dbReference type="GO" id="GO:0045109">
    <property type="term" value="P:intermediate filament organization"/>
    <property type="evidence" value="ECO:0007669"/>
    <property type="project" value="TreeGrafter"/>
</dbReference>
<dbReference type="GO" id="GO:0045095">
    <property type="term" value="C:keratin filament"/>
    <property type="evidence" value="ECO:0007669"/>
    <property type="project" value="InterPro"/>
</dbReference>
<dbReference type="Pfam" id="PF16208">
    <property type="entry name" value="Keratin_2_head"/>
    <property type="match status" value="1"/>
</dbReference>
<dbReference type="Gene3D" id="1.20.5.500">
    <property type="entry name" value="Single helix bin"/>
    <property type="match status" value="1"/>
</dbReference>
<dbReference type="FunFam" id="1.20.5.170:FF:000004">
    <property type="entry name" value="Keratin, type II cytoskeletal 5"/>
    <property type="match status" value="1"/>
</dbReference>
<protein>
    <submittedName>
        <fullName evidence="10">Keratin, type II cuticular Hb4</fullName>
    </submittedName>
</protein>
<dbReference type="InterPro" id="IPR039008">
    <property type="entry name" value="IF_rod_dom"/>
</dbReference>
<dbReference type="Pfam" id="PF00038">
    <property type="entry name" value="Filament"/>
    <property type="match status" value="1"/>
</dbReference>
<keyword evidence="2 5" id="KW-0403">Intermediate filament</keyword>
<dbReference type="Gene3D" id="1.20.5.1160">
    <property type="entry name" value="Vasodilator-stimulated phosphoprotein"/>
    <property type="match status" value="1"/>
</dbReference>
<dbReference type="InterPro" id="IPR003054">
    <property type="entry name" value="Keratin_II"/>
</dbReference>
<dbReference type="PROSITE" id="PS51842">
    <property type="entry name" value="IF_ROD_2"/>
    <property type="match status" value="1"/>
</dbReference>
<evidence type="ECO:0000256" key="4">
    <source>
        <dbReference type="ARBA" id="ARBA00061646"/>
    </source>
</evidence>
<dbReference type="FunFam" id="1.20.5.1160:FF:000001">
    <property type="entry name" value="Keratin type II"/>
    <property type="match status" value="1"/>
</dbReference>
<evidence type="ECO:0000256" key="5">
    <source>
        <dbReference type="RuleBase" id="RU000685"/>
    </source>
</evidence>
<evidence type="ECO:0000259" key="8">
    <source>
        <dbReference type="PROSITE" id="PS51842"/>
    </source>
</evidence>
<gene>
    <name evidence="10" type="primary">KRT84</name>
</gene>
<feature type="coiled-coil region" evidence="6">
    <location>
        <begin position="357"/>
        <end position="444"/>
    </location>
</feature>
<dbReference type="OrthoDB" id="9836621at2759"/>
<feature type="coiled-coil region" evidence="6">
    <location>
        <begin position="152"/>
        <end position="242"/>
    </location>
</feature>
<dbReference type="Proteomes" id="UP000504623">
    <property type="component" value="Unplaced"/>
</dbReference>
<evidence type="ECO:0000313" key="9">
    <source>
        <dbReference type="Proteomes" id="UP000504623"/>
    </source>
</evidence>
<dbReference type="InterPro" id="IPR032444">
    <property type="entry name" value="Keratin_2_head"/>
</dbReference>
<dbReference type="GeneID" id="102840626"/>
<keyword evidence="3 6" id="KW-0175">Coiled coil</keyword>
<feature type="domain" description="IF rod" evidence="8">
    <location>
        <begin position="155"/>
        <end position="466"/>
    </location>
</feature>
<evidence type="ECO:0000256" key="6">
    <source>
        <dbReference type="SAM" id="Coils"/>
    </source>
</evidence>
<dbReference type="RefSeq" id="XP_006870071.1">
    <property type="nucleotide sequence ID" value="XM_006870009.1"/>
</dbReference>
<dbReference type="PANTHER" id="PTHR45616:SF17">
    <property type="entry name" value="KERATIN, TYPE II CUTICULAR HB4"/>
    <property type="match status" value="1"/>
</dbReference>
<evidence type="ECO:0000256" key="2">
    <source>
        <dbReference type="ARBA" id="ARBA00022754"/>
    </source>
</evidence>
<accession>A0A9B0TU10</accession>
<dbReference type="GO" id="GO:0005615">
    <property type="term" value="C:extracellular space"/>
    <property type="evidence" value="ECO:0007669"/>
    <property type="project" value="TreeGrafter"/>
</dbReference>
<keyword evidence="1" id="KW-0416">Keratin</keyword>
<dbReference type="Gene3D" id="1.20.5.170">
    <property type="match status" value="1"/>
</dbReference>
<dbReference type="SMART" id="SM01391">
    <property type="entry name" value="Filament"/>
    <property type="match status" value="1"/>
</dbReference>
<evidence type="ECO:0000256" key="7">
    <source>
        <dbReference type="SAM" id="MobiDB-lite"/>
    </source>
</evidence>
<dbReference type="InterPro" id="IPR018039">
    <property type="entry name" value="IF_conserved"/>
</dbReference>
<evidence type="ECO:0000313" key="10">
    <source>
        <dbReference type="RefSeq" id="XP_006870071.1"/>
    </source>
</evidence>